<evidence type="ECO:0000256" key="1">
    <source>
        <dbReference type="ARBA" id="ARBA00022679"/>
    </source>
</evidence>
<gene>
    <name evidence="4" type="ORF">US54_C0049G0004</name>
</gene>
<keyword evidence="2 4" id="KW-0418">Kinase</keyword>
<dbReference type="InterPro" id="IPR029056">
    <property type="entry name" value="Ribokinase-like"/>
</dbReference>
<dbReference type="Proteomes" id="UP000034471">
    <property type="component" value="Unassembled WGS sequence"/>
</dbReference>
<protein>
    <submittedName>
        <fullName evidence="4">Sugar kinase</fullName>
    </submittedName>
</protein>
<keyword evidence="1" id="KW-0808">Transferase</keyword>
<dbReference type="GO" id="GO:0016301">
    <property type="term" value="F:kinase activity"/>
    <property type="evidence" value="ECO:0007669"/>
    <property type="project" value="UniProtKB-KW"/>
</dbReference>
<dbReference type="EMBL" id="LBTJ01000049">
    <property type="protein sequence ID" value="KKQ36931.1"/>
    <property type="molecule type" value="Genomic_DNA"/>
</dbReference>
<dbReference type="InterPro" id="IPR011611">
    <property type="entry name" value="PfkB_dom"/>
</dbReference>
<evidence type="ECO:0000313" key="4">
    <source>
        <dbReference type="EMBL" id="KKQ36931.1"/>
    </source>
</evidence>
<name>A0A0G0K8J2_9BACT</name>
<evidence type="ECO:0000259" key="3">
    <source>
        <dbReference type="Pfam" id="PF00294"/>
    </source>
</evidence>
<feature type="domain" description="Carbohydrate kinase PfkB" evidence="3">
    <location>
        <begin position="8"/>
        <end position="270"/>
    </location>
</feature>
<evidence type="ECO:0000313" key="5">
    <source>
        <dbReference type="Proteomes" id="UP000034471"/>
    </source>
</evidence>
<evidence type="ECO:0000256" key="2">
    <source>
        <dbReference type="ARBA" id="ARBA00022777"/>
    </source>
</evidence>
<organism evidence="4 5">
    <name type="scientific">Candidatus Roizmanbacteria bacterium GW2011_GWA2_37_7</name>
    <dbReference type="NCBI Taxonomy" id="1618481"/>
    <lineage>
        <taxon>Bacteria</taxon>
        <taxon>Candidatus Roizmaniibacteriota</taxon>
    </lineage>
</organism>
<dbReference type="SUPFAM" id="SSF53613">
    <property type="entry name" value="Ribokinase-like"/>
    <property type="match status" value="1"/>
</dbReference>
<sequence>MRYFDLICLGTVSIDLYYKGETLTEGDGRFELAIGGKYFVEHFYEGLGGGGANVAIGAAKEGASVGLISKIGNNPFLPLICQKLDDAHVIHKDLCNIEENYINISSILLNKHGEKTIINYRTDHQNIMEREDDYKKLKNTKAVYMANLSSVSLKERIRILSHAKSNKVKIIANLNVTDCRRPIDELLSFVKYVDIMIMNAYEYADIVKVSYESVDFHSNIIDKYVPFTKDHIVVITDGKKGSYAYHDSKIYFQEAVSADKILDSTGAGDAIQETVRNSACNCI</sequence>
<dbReference type="PANTHER" id="PTHR10584:SF166">
    <property type="entry name" value="RIBOKINASE"/>
    <property type="match status" value="1"/>
</dbReference>
<dbReference type="PRINTS" id="PR00990">
    <property type="entry name" value="RIBOKINASE"/>
</dbReference>
<proteinExistence type="predicted"/>
<reference evidence="4 5" key="1">
    <citation type="journal article" date="2015" name="Nature">
        <title>rRNA introns, odd ribosomes, and small enigmatic genomes across a large radiation of phyla.</title>
        <authorList>
            <person name="Brown C.T."/>
            <person name="Hug L.A."/>
            <person name="Thomas B.C."/>
            <person name="Sharon I."/>
            <person name="Castelle C.J."/>
            <person name="Singh A."/>
            <person name="Wilkins M.J."/>
            <person name="Williams K.H."/>
            <person name="Banfield J.F."/>
        </authorList>
    </citation>
    <scope>NUCLEOTIDE SEQUENCE [LARGE SCALE GENOMIC DNA]</scope>
</reference>
<comment type="caution">
    <text evidence="4">The sequence shown here is derived from an EMBL/GenBank/DDBJ whole genome shotgun (WGS) entry which is preliminary data.</text>
</comment>
<dbReference type="PANTHER" id="PTHR10584">
    <property type="entry name" value="SUGAR KINASE"/>
    <property type="match status" value="1"/>
</dbReference>
<dbReference type="Pfam" id="PF00294">
    <property type="entry name" value="PfkB"/>
    <property type="match status" value="1"/>
</dbReference>
<dbReference type="AlphaFoldDB" id="A0A0G0K8J2"/>
<dbReference type="STRING" id="1618481.US54_C0049G0004"/>
<dbReference type="GO" id="GO:0006796">
    <property type="term" value="P:phosphate-containing compound metabolic process"/>
    <property type="evidence" value="ECO:0007669"/>
    <property type="project" value="UniProtKB-ARBA"/>
</dbReference>
<dbReference type="InterPro" id="IPR002139">
    <property type="entry name" value="Ribo/fructo_kinase"/>
</dbReference>
<accession>A0A0G0K8J2</accession>
<dbReference type="Gene3D" id="3.40.1190.20">
    <property type="match status" value="1"/>
</dbReference>